<gene>
    <name evidence="1" type="ORF">T05_2728</name>
</gene>
<evidence type="ECO:0000313" key="2">
    <source>
        <dbReference type="Proteomes" id="UP000055048"/>
    </source>
</evidence>
<reference evidence="1 2" key="1">
    <citation type="submission" date="2015-01" db="EMBL/GenBank/DDBJ databases">
        <title>Evolution of Trichinella species and genotypes.</title>
        <authorList>
            <person name="Korhonen P.K."/>
            <person name="Edoardo P."/>
            <person name="Giuseppe L.R."/>
            <person name="Gasser R.B."/>
        </authorList>
    </citation>
    <scope>NUCLEOTIDE SEQUENCE [LARGE SCALE GENOMIC DNA]</scope>
    <source>
        <strain evidence="1">ISS417</strain>
    </source>
</reference>
<sequence>METMKKQEKTAPAFVYRWCIHPYIVQPVVAFEHKPC</sequence>
<dbReference type="AlphaFoldDB" id="A0A0V0SUT0"/>
<protein>
    <submittedName>
        <fullName evidence="1">Uncharacterized protein</fullName>
    </submittedName>
</protein>
<dbReference type="EMBL" id="JYDJ01002419">
    <property type="protein sequence ID" value="KRX30494.1"/>
    <property type="molecule type" value="Genomic_DNA"/>
</dbReference>
<name>A0A0V0SUT0_9BILA</name>
<dbReference type="Proteomes" id="UP000055048">
    <property type="component" value="Unassembled WGS sequence"/>
</dbReference>
<proteinExistence type="predicted"/>
<evidence type="ECO:0000313" key="1">
    <source>
        <dbReference type="EMBL" id="KRX30494.1"/>
    </source>
</evidence>
<dbReference type="OrthoDB" id="10299984at2759"/>
<keyword evidence="2" id="KW-1185">Reference proteome</keyword>
<accession>A0A0V0SUT0</accession>
<comment type="caution">
    <text evidence="1">The sequence shown here is derived from an EMBL/GenBank/DDBJ whole genome shotgun (WGS) entry which is preliminary data.</text>
</comment>
<organism evidence="1 2">
    <name type="scientific">Trichinella murrelli</name>
    <dbReference type="NCBI Taxonomy" id="144512"/>
    <lineage>
        <taxon>Eukaryota</taxon>
        <taxon>Metazoa</taxon>
        <taxon>Ecdysozoa</taxon>
        <taxon>Nematoda</taxon>
        <taxon>Enoplea</taxon>
        <taxon>Dorylaimia</taxon>
        <taxon>Trichinellida</taxon>
        <taxon>Trichinellidae</taxon>
        <taxon>Trichinella</taxon>
    </lineage>
</organism>